<dbReference type="PANTHER" id="PTHR33572:SF3">
    <property type="entry name" value="VELVET COMPLEX SUBUNIT B"/>
    <property type="match status" value="1"/>
</dbReference>
<name>A0A9P8AXF1_9AGAR</name>
<evidence type="ECO:0000256" key="2">
    <source>
        <dbReference type="ARBA" id="ARBA00023015"/>
    </source>
</evidence>
<feature type="compositionally biased region" description="Basic and acidic residues" evidence="5">
    <location>
        <begin position="223"/>
        <end position="244"/>
    </location>
</feature>
<evidence type="ECO:0000256" key="5">
    <source>
        <dbReference type="SAM" id="MobiDB-lite"/>
    </source>
</evidence>
<dbReference type="RefSeq" id="XP_043045048.1">
    <property type="nucleotide sequence ID" value="XM_043185214.1"/>
</dbReference>
<evidence type="ECO:0000313" key="7">
    <source>
        <dbReference type="EMBL" id="KAG7451548.1"/>
    </source>
</evidence>
<protein>
    <recommendedName>
        <fullName evidence="6">Velvet domain-containing protein</fullName>
    </recommendedName>
</protein>
<keyword evidence="4" id="KW-0539">Nucleus</keyword>
<feature type="region of interest" description="Disordered" evidence="5">
    <location>
        <begin position="223"/>
        <end position="265"/>
    </location>
</feature>
<dbReference type="PANTHER" id="PTHR33572">
    <property type="entry name" value="SPORE DEVELOPMENT REGULATOR VOSA"/>
    <property type="match status" value="1"/>
</dbReference>
<dbReference type="GeneID" id="66107511"/>
<comment type="caution">
    <text evidence="7">The sequence shown here is derived from an EMBL/GenBank/DDBJ whole genome shotgun (WGS) entry which is preliminary data.</text>
</comment>
<dbReference type="OrthoDB" id="5599552at2759"/>
<accession>A0A9P8AXF1</accession>
<dbReference type="Pfam" id="PF11754">
    <property type="entry name" value="Velvet"/>
    <property type="match status" value="2"/>
</dbReference>
<organism evidence="7 8">
    <name type="scientific">Guyanagaster necrorhizus</name>
    <dbReference type="NCBI Taxonomy" id="856835"/>
    <lineage>
        <taxon>Eukaryota</taxon>
        <taxon>Fungi</taxon>
        <taxon>Dikarya</taxon>
        <taxon>Basidiomycota</taxon>
        <taxon>Agaricomycotina</taxon>
        <taxon>Agaricomycetes</taxon>
        <taxon>Agaricomycetidae</taxon>
        <taxon>Agaricales</taxon>
        <taxon>Marasmiineae</taxon>
        <taxon>Physalacriaceae</taxon>
        <taxon>Guyanagaster</taxon>
    </lineage>
</organism>
<dbReference type="GO" id="GO:0005634">
    <property type="term" value="C:nucleus"/>
    <property type="evidence" value="ECO:0007669"/>
    <property type="project" value="UniProtKB-SubCell"/>
</dbReference>
<evidence type="ECO:0000256" key="3">
    <source>
        <dbReference type="ARBA" id="ARBA00023163"/>
    </source>
</evidence>
<sequence>MSSLPRGTGLIDQPIPYSSGQYRGLTMRTRVKELQKAVLGRKYANVDRRPLDPPPVISMSISTVHDAGMNRQREEEIEDYGEVQTAGLMCTVDLFPVIPPPPEHPLTDIVHRERHTGIPILESSKMTTSLVGATFVQPNLIDWEGKRQLMFVFSDLAVRQEGQFLLRYRVFDLFARAHGQSDLTIQAECFGGVFRVYSTKEFPGLPPSTELTKHIQRYGVRLNARETERKRRKPSERLPDEAGQSKKRKHEDGSDPEAYENDSGDLVAGGICINLVPLGTWT</sequence>
<dbReference type="InterPro" id="IPR037525">
    <property type="entry name" value="Velvet_dom"/>
</dbReference>
<evidence type="ECO:0000313" key="8">
    <source>
        <dbReference type="Proteomes" id="UP000812287"/>
    </source>
</evidence>
<reference evidence="7" key="1">
    <citation type="submission" date="2020-11" db="EMBL/GenBank/DDBJ databases">
        <title>Adaptations for nitrogen fixation in a non-lichenized fungal sporocarp promotes dispersal by wood-feeding termites.</title>
        <authorList>
            <consortium name="DOE Joint Genome Institute"/>
            <person name="Koch R.A."/>
            <person name="Yoon G."/>
            <person name="Arayal U."/>
            <person name="Lail K."/>
            <person name="Amirebrahimi M."/>
            <person name="Labutti K."/>
            <person name="Lipzen A."/>
            <person name="Riley R."/>
            <person name="Barry K."/>
            <person name="Henrissat B."/>
            <person name="Grigoriev I.V."/>
            <person name="Herr J.R."/>
            <person name="Aime M.C."/>
        </authorList>
    </citation>
    <scope>NUCLEOTIDE SEQUENCE</scope>
    <source>
        <strain evidence="7">MCA 3950</strain>
    </source>
</reference>
<feature type="compositionally biased region" description="Acidic residues" evidence="5">
    <location>
        <begin position="254"/>
        <end position="263"/>
    </location>
</feature>
<dbReference type="InterPro" id="IPR038491">
    <property type="entry name" value="Velvet_dom_sf"/>
</dbReference>
<evidence type="ECO:0000259" key="6">
    <source>
        <dbReference type="PROSITE" id="PS51821"/>
    </source>
</evidence>
<gene>
    <name evidence="7" type="ORF">BT62DRAFT_927258</name>
</gene>
<dbReference type="Gene3D" id="2.60.40.3960">
    <property type="entry name" value="Velvet domain"/>
    <property type="match status" value="1"/>
</dbReference>
<dbReference type="InterPro" id="IPR021740">
    <property type="entry name" value="Velvet"/>
</dbReference>
<keyword evidence="3" id="KW-0804">Transcription</keyword>
<proteinExistence type="predicted"/>
<keyword evidence="2" id="KW-0805">Transcription regulation</keyword>
<evidence type="ECO:0000256" key="1">
    <source>
        <dbReference type="ARBA" id="ARBA00004123"/>
    </source>
</evidence>
<dbReference type="EMBL" id="MU250525">
    <property type="protein sequence ID" value="KAG7451548.1"/>
    <property type="molecule type" value="Genomic_DNA"/>
</dbReference>
<evidence type="ECO:0000256" key="4">
    <source>
        <dbReference type="ARBA" id="ARBA00023242"/>
    </source>
</evidence>
<comment type="subcellular location">
    <subcellularLocation>
        <location evidence="1">Nucleus</location>
    </subcellularLocation>
</comment>
<dbReference type="PROSITE" id="PS51821">
    <property type="entry name" value="VELVET"/>
    <property type="match status" value="1"/>
</dbReference>
<feature type="domain" description="Velvet" evidence="6">
    <location>
        <begin position="24"/>
        <end position="225"/>
    </location>
</feature>
<dbReference type="AlphaFoldDB" id="A0A9P8AXF1"/>
<dbReference type="Proteomes" id="UP000812287">
    <property type="component" value="Unassembled WGS sequence"/>
</dbReference>
<keyword evidence="8" id="KW-1185">Reference proteome</keyword>